<organism evidence="2 3">
    <name type="scientific">Panicum virgatum</name>
    <name type="common">Blackwell switchgrass</name>
    <dbReference type="NCBI Taxonomy" id="38727"/>
    <lineage>
        <taxon>Eukaryota</taxon>
        <taxon>Viridiplantae</taxon>
        <taxon>Streptophyta</taxon>
        <taxon>Embryophyta</taxon>
        <taxon>Tracheophyta</taxon>
        <taxon>Spermatophyta</taxon>
        <taxon>Magnoliopsida</taxon>
        <taxon>Liliopsida</taxon>
        <taxon>Poales</taxon>
        <taxon>Poaceae</taxon>
        <taxon>PACMAD clade</taxon>
        <taxon>Panicoideae</taxon>
        <taxon>Panicodae</taxon>
        <taxon>Paniceae</taxon>
        <taxon>Panicinae</taxon>
        <taxon>Panicum</taxon>
        <taxon>Panicum sect. Hiantes</taxon>
    </lineage>
</organism>
<keyword evidence="1" id="KW-0472">Membrane</keyword>
<feature type="transmembrane region" description="Helical" evidence="1">
    <location>
        <begin position="46"/>
        <end position="64"/>
    </location>
</feature>
<sequence length="105" mass="12443">MEASSMANWCVRYYTLPLSKNMVLNHQILILFRQNMVLCRADCRPCYFSFSPLLLLSLYIFFVWSGYFLLHFLFISTVWFLCIFFVGSGFLLRVTIPFVHSHLLL</sequence>
<evidence type="ECO:0000313" key="3">
    <source>
        <dbReference type="Proteomes" id="UP000823388"/>
    </source>
</evidence>
<protein>
    <submittedName>
        <fullName evidence="2">Uncharacterized protein</fullName>
    </submittedName>
</protein>
<gene>
    <name evidence="2" type="ORF">PVAP13_7NG284624</name>
</gene>
<evidence type="ECO:0000256" key="1">
    <source>
        <dbReference type="SAM" id="Phobius"/>
    </source>
</evidence>
<reference evidence="2" key="1">
    <citation type="submission" date="2020-05" db="EMBL/GenBank/DDBJ databases">
        <title>WGS assembly of Panicum virgatum.</title>
        <authorList>
            <person name="Lovell J.T."/>
            <person name="Jenkins J."/>
            <person name="Shu S."/>
            <person name="Juenger T.E."/>
            <person name="Schmutz J."/>
        </authorList>
    </citation>
    <scope>NUCLEOTIDE SEQUENCE</scope>
    <source>
        <strain evidence="2">AP13</strain>
    </source>
</reference>
<proteinExistence type="predicted"/>
<dbReference type="AlphaFoldDB" id="A0A8T0QCM5"/>
<comment type="caution">
    <text evidence="2">The sequence shown here is derived from an EMBL/GenBank/DDBJ whole genome shotgun (WGS) entry which is preliminary data.</text>
</comment>
<keyword evidence="1" id="KW-0812">Transmembrane</keyword>
<accession>A0A8T0QCM5</accession>
<keyword evidence="1" id="KW-1133">Transmembrane helix</keyword>
<name>A0A8T0QCM5_PANVG</name>
<keyword evidence="3" id="KW-1185">Reference proteome</keyword>
<evidence type="ECO:0000313" key="2">
    <source>
        <dbReference type="EMBL" id="KAG2568004.1"/>
    </source>
</evidence>
<feature type="transmembrane region" description="Helical" evidence="1">
    <location>
        <begin position="70"/>
        <end position="92"/>
    </location>
</feature>
<dbReference type="Proteomes" id="UP000823388">
    <property type="component" value="Chromosome 7N"/>
</dbReference>
<dbReference type="EMBL" id="CM029050">
    <property type="protein sequence ID" value="KAG2568004.1"/>
    <property type="molecule type" value="Genomic_DNA"/>
</dbReference>